<organism evidence="1 2">
    <name type="scientific">Grifola frondosa</name>
    <name type="common">Maitake</name>
    <name type="synonym">Polyporus frondosus</name>
    <dbReference type="NCBI Taxonomy" id="5627"/>
    <lineage>
        <taxon>Eukaryota</taxon>
        <taxon>Fungi</taxon>
        <taxon>Dikarya</taxon>
        <taxon>Basidiomycota</taxon>
        <taxon>Agaricomycotina</taxon>
        <taxon>Agaricomycetes</taxon>
        <taxon>Polyporales</taxon>
        <taxon>Grifolaceae</taxon>
        <taxon>Grifola</taxon>
    </lineage>
</organism>
<gene>
    <name evidence="1" type="ORF">A0H81_12277</name>
</gene>
<dbReference type="OrthoDB" id="5362978at2759"/>
<sequence length="173" mass="19583">MPFDIIVRTVLEHYTAYPPTTEDAWYGPWTTILVTLFPSIEGYVVTPQHRVPESHTPDLVLEVVKLSFSPLSFRTVLIVKIRNTQHWESGIVALQRQIARQTDAAFAGTAHTKVYWITAIGPHWRYGESGDEGKDPKPLIGWHHTTMIKHPSKTSRFSLALSLNYEGHPQANA</sequence>
<comment type="caution">
    <text evidence="1">The sequence shown here is derived from an EMBL/GenBank/DDBJ whole genome shotgun (WGS) entry which is preliminary data.</text>
</comment>
<dbReference type="OMA" id="IGPHWRY"/>
<protein>
    <submittedName>
        <fullName evidence="1">Uncharacterized protein</fullName>
    </submittedName>
</protein>
<keyword evidence="2" id="KW-1185">Reference proteome</keyword>
<name>A0A1C7LTM7_GRIFR</name>
<dbReference type="Proteomes" id="UP000092993">
    <property type="component" value="Unassembled WGS sequence"/>
</dbReference>
<proteinExistence type="predicted"/>
<reference evidence="1 2" key="1">
    <citation type="submission" date="2016-03" db="EMBL/GenBank/DDBJ databases">
        <title>Whole genome sequencing of Grifola frondosa 9006-11.</title>
        <authorList>
            <person name="Min B."/>
            <person name="Park H."/>
            <person name="Kim J.-G."/>
            <person name="Cho H."/>
            <person name="Oh Y.-L."/>
            <person name="Kong W.-S."/>
            <person name="Choi I.-G."/>
        </authorList>
    </citation>
    <scope>NUCLEOTIDE SEQUENCE [LARGE SCALE GENOMIC DNA]</scope>
    <source>
        <strain evidence="1 2">9006-11</strain>
    </source>
</reference>
<evidence type="ECO:0000313" key="1">
    <source>
        <dbReference type="EMBL" id="OBZ67868.1"/>
    </source>
</evidence>
<accession>A0A1C7LTM7</accession>
<dbReference type="EMBL" id="LUGG01000023">
    <property type="protein sequence ID" value="OBZ67868.1"/>
    <property type="molecule type" value="Genomic_DNA"/>
</dbReference>
<evidence type="ECO:0000313" key="2">
    <source>
        <dbReference type="Proteomes" id="UP000092993"/>
    </source>
</evidence>
<dbReference type="AlphaFoldDB" id="A0A1C7LTM7"/>